<evidence type="ECO:0000313" key="5">
    <source>
        <dbReference type="Proteomes" id="UP000663823"/>
    </source>
</evidence>
<feature type="domain" description="Carrier" evidence="3">
    <location>
        <begin position="679"/>
        <end position="757"/>
    </location>
</feature>
<dbReference type="GO" id="GO:0031177">
    <property type="term" value="F:phosphopantetheine binding"/>
    <property type="evidence" value="ECO:0007669"/>
    <property type="project" value="TreeGrafter"/>
</dbReference>
<dbReference type="InterPro" id="IPR001242">
    <property type="entry name" value="Condensation_dom"/>
</dbReference>
<dbReference type="GO" id="GO:0009366">
    <property type="term" value="C:enterobactin synthetase complex"/>
    <property type="evidence" value="ECO:0007669"/>
    <property type="project" value="TreeGrafter"/>
</dbReference>
<dbReference type="Proteomes" id="UP000663823">
    <property type="component" value="Unassembled WGS sequence"/>
</dbReference>
<proteinExistence type="predicted"/>
<organism evidence="4 5">
    <name type="scientific">Rotaria sordida</name>
    <dbReference type="NCBI Taxonomy" id="392033"/>
    <lineage>
        <taxon>Eukaryota</taxon>
        <taxon>Metazoa</taxon>
        <taxon>Spiralia</taxon>
        <taxon>Gnathifera</taxon>
        <taxon>Rotifera</taxon>
        <taxon>Eurotatoria</taxon>
        <taxon>Bdelloidea</taxon>
        <taxon>Philodinida</taxon>
        <taxon>Philodinidae</taxon>
        <taxon>Rotaria</taxon>
    </lineage>
</organism>
<dbReference type="GO" id="GO:0047527">
    <property type="term" value="F:2,3-dihydroxybenzoate-serine ligase activity"/>
    <property type="evidence" value="ECO:0007669"/>
    <property type="project" value="TreeGrafter"/>
</dbReference>
<keyword evidence="1" id="KW-0596">Phosphopantetheine</keyword>
<reference evidence="4" key="1">
    <citation type="submission" date="2021-02" db="EMBL/GenBank/DDBJ databases">
        <authorList>
            <person name="Nowell W R."/>
        </authorList>
    </citation>
    <scope>NUCLEOTIDE SEQUENCE</scope>
</reference>
<feature type="non-terminal residue" evidence="4">
    <location>
        <position position="1"/>
    </location>
</feature>
<dbReference type="EMBL" id="CAJOAX010008473">
    <property type="protein sequence ID" value="CAF4034555.1"/>
    <property type="molecule type" value="Genomic_DNA"/>
</dbReference>
<dbReference type="InterPro" id="IPR036736">
    <property type="entry name" value="ACP-like_sf"/>
</dbReference>
<dbReference type="PANTHER" id="PTHR45527:SF1">
    <property type="entry name" value="FATTY ACID SYNTHASE"/>
    <property type="match status" value="1"/>
</dbReference>
<dbReference type="Pfam" id="PF00668">
    <property type="entry name" value="Condensation"/>
    <property type="match status" value="3"/>
</dbReference>
<keyword evidence="2" id="KW-0597">Phosphoprotein</keyword>
<dbReference type="Gene3D" id="3.40.50.980">
    <property type="match status" value="2"/>
</dbReference>
<dbReference type="GO" id="GO:0005829">
    <property type="term" value="C:cytosol"/>
    <property type="evidence" value="ECO:0007669"/>
    <property type="project" value="TreeGrafter"/>
</dbReference>
<dbReference type="GO" id="GO:0043041">
    <property type="term" value="P:amino acid activation for nonribosomal peptide biosynthetic process"/>
    <property type="evidence" value="ECO:0007669"/>
    <property type="project" value="TreeGrafter"/>
</dbReference>
<evidence type="ECO:0000313" key="4">
    <source>
        <dbReference type="EMBL" id="CAF4034555.1"/>
    </source>
</evidence>
<comment type="caution">
    <text evidence="4">The sequence shown here is derived from an EMBL/GenBank/DDBJ whole genome shotgun (WGS) entry which is preliminary data.</text>
</comment>
<gene>
    <name evidence="4" type="ORF">OTI717_LOCUS30817</name>
</gene>
<dbReference type="InterPro" id="IPR023213">
    <property type="entry name" value="CAT-like_dom_sf"/>
</dbReference>
<evidence type="ECO:0000256" key="1">
    <source>
        <dbReference type="ARBA" id="ARBA00022450"/>
    </source>
</evidence>
<dbReference type="PROSITE" id="PS50075">
    <property type="entry name" value="CARRIER"/>
    <property type="match status" value="1"/>
</dbReference>
<dbReference type="InterPro" id="IPR000873">
    <property type="entry name" value="AMP-dep_synth/lig_dom"/>
</dbReference>
<name>A0A819R5T1_9BILA</name>
<dbReference type="Pfam" id="PF00550">
    <property type="entry name" value="PP-binding"/>
    <property type="match status" value="1"/>
</dbReference>
<dbReference type="InterPro" id="IPR009081">
    <property type="entry name" value="PP-bd_ACP"/>
</dbReference>
<sequence length="1544" mass="178293">MNIFLHDLNQAYITSELSTNEDTILRYLDYATIEQQMPMTAASIFWLNTLHDCNLDQSLPLPFDRYRLSDEHRTGRGISASFHFGEDLSHDFLSYSLSNGITLEQLALASYFAFLFKSTNGESDLCIGMNINGRYKEELMSVIGIFVNAIPLRCQLDPHWSFHQLTEHVKEIFINSLKYSYFPLRRILAQNPNATKPAFLDTLFEFRSYRSENMKNEMVIGDSQIFVLPLSIEVFEEEIMSKSDVALTIQHDLDNNQLSCTFHASLDLFERMTVNKMGQRFHSMLKQLFSVTNMKINKAIYELSLTLSDEKLLMKSMNNTQILFPSLPCIHHEFVKQVMEHPQKLAVELDDQSLTYCELLYYVQLLSLSILNEQRVNVGEIVCQCVERSLSMVIGVMAIEMVGAVYCPLSPRDPEHRLYALLQQTRSRLVLNHYLTKTKFDDDISSIDIDAVANIMKFCQIWNGYGPAEATIGTTHHLIDVFSDGRNVSIGILFANYKYLIIDDFSQCVVVSQDGELCVGGVGVFAGYLGRDDLTTRALIMIDGEIFYRTGDLVRIDNNGLLYYQGRKDYQIKLHGQRIELGEIERCLLNTSISACVVIKWNDDHLIAYVQSSDVDVEQLRHHCQCHLPPYMIPSIFVVLEKLPLNANGKVDRKLLPPPSSYFSNPSQRNHTNNLQIQKPHDEIQITLHTLWCDMFPQKQISIDTNIFTIGGHSLLLTQLFHQYQTTFHLESKSLSISDLFQYPTIIHHAQFIRQAMNLEKHFEDYWSPLHLIQAPTSFSQERIFLDEQIRFSSKSNNVIYAIPLLFRVSSVKNDVSITRLHHALQFVIEKHSILRTALHIDTNGIIIQHCLNVNINNDDIKSYGFSVINLHDEKDRNIDKTITEIINNCNLFDLTKGCVIHCHILRQYHPNDNLSFKNDDLLTKDDFILFNIHHSAFDGVSTLIFLRDFSLAYETDCSLSLDDDALQYIDYSVYEHQMNMTLSSDFWYSQVQAYNLECQLSLPTDRQRSSNDPRSGFASVAQISFDDQISRAFLNYASAYKVTPFQLGLATFYAFLFKLTHGQNDLCITCLNANRYKSELENMIGMFVATLPYRIQLDSHWLFDELVKHGRDKSPASDAQAQIWLDEQIRFNSDKSLTAIYNMSFFYRLCPGHTLSIQQLRYALQLIVRKHESLRTLLVFDTEKNQLMQRIIDFNDNTNKLFEFIESNFETHDEFELIMYNEKRNFQLFDLAQGLVFRCHILHHTPISSNDTLCDKDAIIFNFHHALFDFPSMDVFLHDLNQAYTTSELSTNEDTILRYLDYTTIEQQMPMTAASMFWLDTLHCCNLDQSLPLPFDRYRLSDEHRTDRGISFSFDFGEDLSHDFLSYSSSHDITVEQLTLASYFAFLFKLTNGESDLCIGMNTNGRYKEELTSVIGMFVNAIPLRCQLDPHWSFHQLAEYVKEIITSSLRYSYCPLQRIVVRHPNAIKPAFLETSFEFQSYTSKSSKNQVMIGNARLVAVPFSIKIGEDDIMSKFDFTLTIQHDLDIDQLSCTINASLDLFDR</sequence>
<dbReference type="Gene3D" id="3.30.300.30">
    <property type="match status" value="1"/>
</dbReference>
<evidence type="ECO:0000259" key="3">
    <source>
        <dbReference type="PROSITE" id="PS50075"/>
    </source>
</evidence>
<dbReference type="GO" id="GO:0009239">
    <property type="term" value="P:enterobactin biosynthetic process"/>
    <property type="evidence" value="ECO:0007669"/>
    <property type="project" value="TreeGrafter"/>
</dbReference>
<accession>A0A819R5T1</accession>
<dbReference type="Gene3D" id="3.30.559.10">
    <property type="entry name" value="Chloramphenicol acetyltransferase-like domain"/>
    <property type="match status" value="3"/>
</dbReference>
<dbReference type="InterPro" id="IPR045851">
    <property type="entry name" value="AMP-bd_C_sf"/>
</dbReference>
<dbReference type="PANTHER" id="PTHR45527">
    <property type="entry name" value="NONRIBOSOMAL PEPTIDE SYNTHETASE"/>
    <property type="match status" value="1"/>
</dbReference>
<dbReference type="SUPFAM" id="SSF47336">
    <property type="entry name" value="ACP-like"/>
    <property type="match status" value="1"/>
</dbReference>
<evidence type="ECO:0000256" key="2">
    <source>
        <dbReference type="ARBA" id="ARBA00022553"/>
    </source>
</evidence>
<dbReference type="SUPFAM" id="SSF52777">
    <property type="entry name" value="CoA-dependent acyltransferases"/>
    <property type="match status" value="5"/>
</dbReference>
<dbReference type="InterPro" id="IPR042099">
    <property type="entry name" value="ANL_N_sf"/>
</dbReference>
<dbReference type="SUPFAM" id="SSF56801">
    <property type="entry name" value="Acetyl-CoA synthetase-like"/>
    <property type="match status" value="2"/>
</dbReference>
<dbReference type="Gene3D" id="3.40.50.12780">
    <property type="entry name" value="N-terminal domain of ligase-like"/>
    <property type="match status" value="1"/>
</dbReference>
<protein>
    <recommendedName>
        <fullName evidence="3">Carrier domain-containing protein</fullName>
    </recommendedName>
</protein>
<dbReference type="Gene3D" id="1.10.1200.10">
    <property type="entry name" value="ACP-like"/>
    <property type="match status" value="1"/>
</dbReference>
<dbReference type="Pfam" id="PF00501">
    <property type="entry name" value="AMP-binding"/>
    <property type="match status" value="2"/>
</dbReference>
<dbReference type="Gene3D" id="3.30.559.30">
    <property type="entry name" value="Nonribosomal peptide synthetase, condensation domain"/>
    <property type="match status" value="3"/>
</dbReference>